<dbReference type="InterPro" id="IPR009057">
    <property type="entry name" value="Homeodomain-like_sf"/>
</dbReference>
<reference evidence="3" key="1">
    <citation type="submission" date="2015-11" db="EMBL/GenBank/DDBJ databases">
        <title>De novo transcriptome assembly of four potential Pierce s Disease insect vectors from Arizona vineyards.</title>
        <authorList>
            <person name="Tassone E.E."/>
        </authorList>
    </citation>
    <scope>NUCLEOTIDE SEQUENCE</scope>
</reference>
<gene>
    <name evidence="3" type="ORF">g.27307</name>
</gene>
<dbReference type="GO" id="GO:0005634">
    <property type="term" value="C:nucleus"/>
    <property type="evidence" value="ECO:0007669"/>
    <property type="project" value="UniProtKB-SubCell"/>
</dbReference>
<feature type="non-terminal residue" evidence="3">
    <location>
        <position position="154"/>
    </location>
</feature>
<organism evidence="3">
    <name type="scientific">Homalodisca liturata</name>
    <dbReference type="NCBI Taxonomy" id="320908"/>
    <lineage>
        <taxon>Eukaryota</taxon>
        <taxon>Metazoa</taxon>
        <taxon>Ecdysozoa</taxon>
        <taxon>Arthropoda</taxon>
        <taxon>Hexapoda</taxon>
        <taxon>Insecta</taxon>
        <taxon>Pterygota</taxon>
        <taxon>Neoptera</taxon>
        <taxon>Paraneoptera</taxon>
        <taxon>Hemiptera</taxon>
        <taxon>Auchenorrhyncha</taxon>
        <taxon>Membracoidea</taxon>
        <taxon>Cicadellidae</taxon>
        <taxon>Cicadellinae</taxon>
        <taxon>Proconiini</taxon>
        <taxon>Homalodisca</taxon>
    </lineage>
</organism>
<evidence type="ECO:0000256" key="1">
    <source>
        <dbReference type="ARBA" id="ARBA00004123"/>
    </source>
</evidence>
<feature type="region of interest" description="Disordered" evidence="2">
    <location>
        <begin position="104"/>
        <end position="136"/>
    </location>
</feature>
<proteinExistence type="predicted"/>
<name>A0A1B6HL95_9HEMI</name>
<dbReference type="Pfam" id="PF13384">
    <property type="entry name" value="HTH_23"/>
    <property type="match status" value="1"/>
</dbReference>
<evidence type="ECO:0000256" key="2">
    <source>
        <dbReference type="SAM" id="MobiDB-lite"/>
    </source>
</evidence>
<protein>
    <recommendedName>
        <fullName evidence="4">Paired domain-containing protein</fullName>
    </recommendedName>
</protein>
<evidence type="ECO:0000313" key="3">
    <source>
        <dbReference type="EMBL" id="JAS75453.1"/>
    </source>
</evidence>
<comment type="subcellular location">
    <subcellularLocation>
        <location evidence="1">Nucleus</location>
    </subcellularLocation>
</comment>
<sequence length="154" mass="17182">MRSARHCSSGGCFVKQACARIPHCHCDSCTAIFFVICLFRCFVKVKAVIMGRSSVSEDIKWQVIGMYKTGSSYRTIASKLHVSKTCVENTVRRFNLAGTVIDAPRSGRPRKTTPRQDRKLLVMSKKDRNASAPDLLSSMKQDDDRYNVSVATVS</sequence>
<dbReference type="AlphaFoldDB" id="A0A1B6HL95"/>
<dbReference type="EMBL" id="GECU01032253">
    <property type="protein sequence ID" value="JAS75453.1"/>
    <property type="molecule type" value="Transcribed_RNA"/>
</dbReference>
<feature type="compositionally biased region" description="Basic and acidic residues" evidence="2">
    <location>
        <begin position="114"/>
        <end position="129"/>
    </location>
</feature>
<dbReference type="InterPro" id="IPR036388">
    <property type="entry name" value="WH-like_DNA-bd_sf"/>
</dbReference>
<dbReference type="Gene3D" id="1.10.10.10">
    <property type="entry name" value="Winged helix-like DNA-binding domain superfamily/Winged helix DNA-binding domain"/>
    <property type="match status" value="1"/>
</dbReference>
<accession>A0A1B6HL95</accession>
<dbReference type="SUPFAM" id="SSF46689">
    <property type="entry name" value="Homeodomain-like"/>
    <property type="match status" value="1"/>
</dbReference>
<evidence type="ECO:0008006" key="4">
    <source>
        <dbReference type="Google" id="ProtNLM"/>
    </source>
</evidence>